<feature type="chain" id="PRO_5034091856" evidence="2">
    <location>
        <begin position="19"/>
        <end position="329"/>
    </location>
</feature>
<dbReference type="Proteomes" id="UP000664169">
    <property type="component" value="Unassembled WGS sequence"/>
</dbReference>
<dbReference type="AlphaFoldDB" id="A0A8H3FMB6"/>
<feature type="compositionally biased region" description="Pro residues" evidence="1">
    <location>
        <begin position="269"/>
        <end position="278"/>
    </location>
</feature>
<organism evidence="3 4">
    <name type="scientific">Gomphillus americanus</name>
    <dbReference type="NCBI Taxonomy" id="1940652"/>
    <lineage>
        <taxon>Eukaryota</taxon>
        <taxon>Fungi</taxon>
        <taxon>Dikarya</taxon>
        <taxon>Ascomycota</taxon>
        <taxon>Pezizomycotina</taxon>
        <taxon>Lecanoromycetes</taxon>
        <taxon>OSLEUM clade</taxon>
        <taxon>Ostropomycetidae</taxon>
        <taxon>Ostropales</taxon>
        <taxon>Graphidaceae</taxon>
        <taxon>Gomphilloideae</taxon>
        <taxon>Gomphillus</taxon>
    </lineage>
</organism>
<name>A0A8H3FMB6_9LECA</name>
<reference evidence="3" key="1">
    <citation type="submission" date="2021-03" db="EMBL/GenBank/DDBJ databases">
        <authorList>
            <person name="Tagirdzhanova G."/>
        </authorList>
    </citation>
    <scope>NUCLEOTIDE SEQUENCE</scope>
</reference>
<feature type="compositionally biased region" description="Polar residues" evidence="1">
    <location>
        <begin position="185"/>
        <end position="195"/>
    </location>
</feature>
<evidence type="ECO:0000256" key="1">
    <source>
        <dbReference type="SAM" id="MobiDB-lite"/>
    </source>
</evidence>
<comment type="caution">
    <text evidence="3">The sequence shown here is derived from an EMBL/GenBank/DDBJ whole genome shotgun (WGS) entry which is preliminary data.</text>
</comment>
<evidence type="ECO:0000313" key="4">
    <source>
        <dbReference type="Proteomes" id="UP000664169"/>
    </source>
</evidence>
<dbReference type="EMBL" id="CAJPDQ010000026">
    <property type="protein sequence ID" value="CAF9927154.1"/>
    <property type="molecule type" value="Genomic_DNA"/>
</dbReference>
<feature type="signal peptide" evidence="2">
    <location>
        <begin position="1"/>
        <end position="18"/>
    </location>
</feature>
<accession>A0A8H3FMB6</accession>
<gene>
    <name evidence="3" type="ORF">GOMPHAMPRED_004330</name>
</gene>
<evidence type="ECO:0000313" key="3">
    <source>
        <dbReference type="EMBL" id="CAF9927154.1"/>
    </source>
</evidence>
<keyword evidence="4" id="KW-1185">Reference proteome</keyword>
<feature type="compositionally biased region" description="Low complexity" evidence="1">
    <location>
        <begin position="104"/>
        <end position="126"/>
    </location>
</feature>
<feature type="compositionally biased region" description="Low complexity" evidence="1">
    <location>
        <begin position="279"/>
        <end position="295"/>
    </location>
</feature>
<feature type="region of interest" description="Disordered" evidence="1">
    <location>
        <begin position="69"/>
        <end position="231"/>
    </location>
</feature>
<protein>
    <submittedName>
        <fullName evidence="3">Uncharacterized protein</fullName>
    </submittedName>
</protein>
<sequence>MKYLVAGLALFGRCLVQASLTSGESFAVSKALAVAGIGPGNPNQRALLGAQQLKQRGLVYTRHIDDFVTELHPRSPGGSPKPGRRASGGSTPPRPPENAAAEVQSGQQQPLRQSQPLPNRQQSQQPATNNPTDLPSIRRIRTKPPVPGNLKGRLENLLRPKAVNIGHKQQPSQGREASPERQMERVSSANSLATASSPESPPRPKSPIQPESPIQPPSPNTMLNKELDWLAKEKWTRGRPAFEGTPHGMTGEYVKAAGLWAPDSKPGLPSRPKPPALPWSPSSSSSGLSDLESSPKAPSSPPVRRDPPAPQRRNPLLPNPWANFGPKFW</sequence>
<keyword evidence="2" id="KW-0732">Signal</keyword>
<evidence type="ECO:0000256" key="2">
    <source>
        <dbReference type="SAM" id="SignalP"/>
    </source>
</evidence>
<proteinExistence type="predicted"/>
<feature type="region of interest" description="Disordered" evidence="1">
    <location>
        <begin position="260"/>
        <end position="329"/>
    </location>
</feature>